<dbReference type="GO" id="GO:0000978">
    <property type="term" value="F:RNA polymerase II cis-regulatory region sequence-specific DNA binding"/>
    <property type="evidence" value="ECO:0007669"/>
    <property type="project" value="TreeGrafter"/>
</dbReference>
<feature type="region of interest" description="Disordered" evidence="6">
    <location>
        <begin position="278"/>
        <end position="328"/>
    </location>
</feature>
<dbReference type="InterPro" id="IPR045912">
    <property type="entry name" value="FOXJ2/3-like"/>
</dbReference>
<dbReference type="Proteomes" id="UP000593567">
    <property type="component" value="Unassembled WGS sequence"/>
</dbReference>
<comment type="caution">
    <text evidence="8">The sequence shown here is derived from an EMBL/GenBank/DDBJ whole genome shotgun (WGS) entry which is preliminary data.</text>
</comment>
<evidence type="ECO:0000259" key="7">
    <source>
        <dbReference type="PROSITE" id="PS50039"/>
    </source>
</evidence>
<dbReference type="EMBL" id="VXIV02001458">
    <property type="protein sequence ID" value="KAF6033073.1"/>
    <property type="molecule type" value="Genomic_DNA"/>
</dbReference>
<feature type="region of interest" description="Disordered" evidence="6">
    <location>
        <begin position="56"/>
        <end position="88"/>
    </location>
</feature>
<dbReference type="Gene3D" id="1.10.10.10">
    <property type="entry name" value="Winged helix-like DNA-binding domain superfamily/Winged helix DNA-binding domain"/>
    <property type="match status" value="1"/>
</dbReference>
<evidence type="ECO:0000256" key="2">
    <source>
        <dbReference type="ARBA" id="ARBA00023125"/>
    </source>
</evidence>
<evidence type="ECO:0000256" key="4">
    <source>
        <dbReference type="ARBA" id="ARBA00023242"/>
    </source>
</evidence>
<dbReference type="CDD" id="cd20052">
    <property type="entry name" value="FH_FOXJ3"/>
    <property type="match status" value="1"/>
</dbReference>
<keyword evidence="2 5" id="KW-0238">DNA-binding</keyword>
<dbReference type="AlphaFoldDB" id="A0A7J7K4G3"/>
<evidence type="ECO:0000256" key="1">
    <source>
        <dbReference type="ARBA" id="ARBA00023015"/>
    </source>
</evidence>
<keyword evidence="9" id="KW-1185">Reference proteome</keyword>
<evidence type="ECO:0000256" key="3">
    <source>
        <dbReference type="ARBA" id="ARBA00023163"/>
    </source>
</evidence>
<dbReference type="GO" id="GO:0005634">
    <property type="term" value="C:nucleus"/>
    <property type="evidence" value="ECO:0007669"/>
    <property type="project" value="UniProtKB-SubCell"/>
</dbReference>
<name>A0A7J7K4G3_BUGNE</name>
<comment type="subcellular location">
    <subcellularLocation>
        <location evidence="5">Nucleus</location>
    </subcellularLocation>
</comment>
<dbReference type="PROSITE" id="PS00658">
    <property type="entry name" value="FORK_HEAD_2"/>
    <property type="match status" value="1"/>
</dbReference>
<accession>A0A7J7K4G3</accession>
<keyword evidence="3" id="KW-0804">Transcription</keyword>
<dbReference type="Pfam" id="PF00250">
    <property type="entry name" value="Forkhead"/>
    <property type="match status" value="1"/>
</dbReference>
<evidence type="ECO:0000313" key="8">
    <source>
        <dbReference type="EMBL" id="KAF6033073.1"/>
    </source>
</evidence>
<dbReference type="SUPFAM" id="SSF46785">
    <property type="entry name" value="Winged helix' DNA-binding domain"/>
    <property type="match status" value="1"/>
</dbReference>
<dbReference type="OrthoDB" id="10029558at2759"/>
<dbReference type="InterPro" id="IPR036390">
    <property type="entry name" value="WH_DNA-bd_sf"/>
</dbReference>
<feature type="region of interest" description="Disordered" evidence="6">
    <location>
        <begin position="156"/>
        <end position="191"/>
    </location>
</feature>
<reference evidence="8" key="1">
    <citation type="submission" date="2020-06" db="EMBL/GenBank/DDBJ databases">
        <title>Draft genome of Bugula neritina, a colonial animal packing powerful symbionts and potential medicines.</title>
        <authorList>
            <person name="Rayko M."/>
        </authorList>
    </citation>
    <scope>NUCLEOTIDE SEQUENCE [LARGE SCALE GENOMIC DNA]</scope>
    <source>
        <strain evidence="8">Kwan_BN1</strain>
    </source>
</reference>
<dbReference type="InterPro" id="IPR001766">
    <property type="entry name" value="Fork_head_dom"/>
</dbReference>
<keyword evidence="4 5" id="KW-0539">Nucleus</keyword>
<dbReference type="PANTHER" id="PTHR46078:SF2">
    <property type="entry name" value="FORK-HEAD DOMAIN-CONTAINING PROTEIN"/>
    <property type="match status" value="1"/>
</dbReference>
<dbReference type="GO" id="GO:0000981">
    <property type="term" value="F:DNA-binding transcription factor activity, RNA polymerase II-specific"/>
    <property type="evidence" value="ECO:0007669"/>
    <property type="project" value="TreeGrafter"/>
</dbReference>
<evidence type="ECO:0000313" key="9">
    <source>
        <dbReference type="Proteomes" id="UP000593567"/>
    </source>
</evidence>
<feature type="region of interest" description="Disordered" evidence="6">
    <location>
        <begin position="459"/>
        <end position="511"/>
    </location>
</feature>
<dbReference type="InterPro" id="IPR030456">
    <property type="entry name" value="TF_fork_head_CS_2"/>
</dbReference>
<proteinExistence type="predicted"/>
<gene>
    <name evidence="8" type="ORF">EB796_008654</name>
</gene>
<protein>
    <submittedName>
        <fullName evidence="8">FOXJ2</fullName>
    </submittedName>
</protein>
<dbReference type="PROSITE" id="PS50039">
    <property type="entry name" value="FORK_HEAD_3"/>
    <property type="match status" value="1"/>
</dbReference>
<dbReference type="SMART" id="SM00339">
    <property type="entry name" value="FH"/>
    <property type="match status" value="1"/>
</dbReference>
<dbReference type="FunFam" id="1.10.10.10:FF:000135">
    <property type="entry name" value="forkhead box protein G1"/>
    <property type="match status" value="1"/>
</dbReference>
<dbReference type="PRINTS" id="PR00053">
    <property type="entry name" value="FORKHEAD"/>
</dbReference>
<feature type="DNA-binding region" description="Fork-head" evidence="5">
    <location>
        <begin position="87"/>
        <end position="177"/>
    </location>
</feature>
<dbReference type="PANTHER" id="PTHR46078">
    <property type="entry name" value="FORKHEAD BOX PROTEIN J2 FAMILY MEMBER"/>
    <property type="match status" value="1"/>
</dbReference>
<organism evidence="8 9">
    <name type="scientific">Bugula neritina</name>
    <name type="common">Brown bryozoan</name>
    <name type="synonym">Sertularia neritina</name>
    <dbReference type="NCBI Taxonomy" id="10212"/>
    <lineage>
        <taxon>Eukaryota</taxon>
        <taxon>Metazoa</taxon>
        <taxon>Spiralia</taxon>
        <taxon>Lophotrochozoa</taxon>
        <taxon>Bryozoa</taxon>
        <taxon>Gymnolaemata</taxon>
        <taxon>Cheilostomatida</taxon>
        <taxon>Flustrina</taxon>
        <taxon>Buguloidea</taxon>
        <taxon>Bugulidae</taxon>
        <taxon>Bugula</taxon>
    </lineage>
</organism>
<evidence type="ECO:0000256" key="6">
    <source>
        <dbReference type="SAM" id="MobiDB-lite"/>
    </source>
</evidence>
<feature type="domain" description="Fork-head" evidence="7">
    <location>
        <begin position="87"/>
        <end position="177"/>
    </location>
</feature>
<dbReference type="InterPro" id="IPR036388">
    <property type="entry name" value="WH-like_DNA-bd_sf"/>
</dbReference>
<feature type="compositionally biased region" description="Low complexity" evidence="6">
    <location>
        <begin position="484"/>
        <end position="495"/>
    </location>
</feature>
<sequence length="511" mass="55950">MTEVGKPPAVGLESSLTSMDWLVTGMTGVPGKQSPLKTELNNNNIGRVIAINSVGNSHSSDEFDQDDLSQDSPRHSSGSTLPQKDGKPPYSYANLITFAVNSTPRKMMTLCDIYQWIQDNFPYFKDAGNGWKNSIRHNLSLNKCFVKVPRNKDDPGKGSYWAIDNTPSSNPFEKKKRNPYSPENSFSSASGSVGSPAYSLVSSAPGNQILLHRSHPGSEMDNSFVQNNPMFTDLSASFKRLYHEVFENPQGIGHQLLDNTGNGSFSISQFFAGHNFTAPSAHTSETGTQLKQVTQPQQHFPANHQTGSESYNGDVTTTAPSPHVQSNSSLTASNLDWMTNIDNLKESLRLASSNSFKLDDVDMTQFQDLLENMRQLDQTNYSINAEQFVNLAPSLEAFFEHTGVLRNSSSQLRGMGTDGQVFQHPATSLNGLITSQSQPRQPLPPVSTVSALPPHMREYVSKSSGRPRGECATGPGVIVRREPQTTGPPTSTHSTSAEDENPFGINWDDML</sequence>
<evidence type="ECO:0000256" key="5">
    <source>
        <dbReference type="PROSITE-ProRule" id="PRU00089"/>
    </source>
</evidence>
<keyword evidence="1" id="KW-0805">Transcription regulation</keyword>